<protein>
    <submittedName>
        <fullName evidence="1">Uncharacterized protein</fullName>
    </submittedName>
</protein>
<sequence>MLDNTTVDCIAINRIVRMFLLFSCLFSTVVDQGFHL</sequence>
<dbReference type="EMBL" id="GBXM01002768">
    <property type="protein sequence ID" value="JAI05810.1"/>
    <property type="molecule type" value="Transcribed_RNA"/>
</dbReference>
<dbReference type="AlphaFoldDB" id="A0A0E9XT35"/>
<name>A0A0E9XT35_ANGAN</name>
<reference evidence="1" key="1">
    <citation type="submission" date="2014-11" db="EMBL/GenBank/DDBJ databases">
        <authorList>
            <person name="Amaro Gonzalez C."/>
        </authorList>
    </citation>
    <scope>NUCLEOTIDE SEQUENCE</scope>
</reference>
<organism evidence="1">
    <name type="scientific">Anguilla anguilla</name>
    <name type="common">European freshwater eel</name>
    <name type="synonym">Muraena anguilla</name>
    <dbReference type="NCBI Taxonomy" id="7936"/>
    <lineage>
        <taxon>Eukaryota</taxon>
        <taxon>Metazoa</taxon>
        <taxon>Chordata</taxon>
        <taxon>Craniata</taxon>
        <taxon>Vertebrata</taxon>
        <taxon>Euteleostomi</taxon>
        <taxon>Actinopterygii</taxon>
        <taxon>Neopterygii</taxon>
        <taxon>Teleostei</taxon>
        <taxon>Anguilliformes</taxon>
        <taxon>Anguillidae</taxon>
        <taxon>Anguilla</taxon>
    </lineage>
</organism>
<evidence type="ECO:0000313" key="1">
    <source>
        <dbReference type="EMBL" id="JAI05810.1"/>
    </source>
</evidence>
<proteinExistence type="predicted"/>
<reference evidence="1" key="2">
    <citation type="journal article" date="2015" name="Fish Shellfish Immunol.">
        <title>Early steps in the European eel (Anguilla anguilla)-Vibrio vulnificus interaction in the gills: Role of the RtxA13 toxin.</title>
        <authorList>
            <person name="Callol A."/>
            <person name="Pajuelo D."/>
            <person name="Ebbesson L."/>
            <person name="Teles M."/>
            <person name="MacKenzie S."/>
            <person name="Amaro C."/>
        </authorList>
    </citation>
    <scope>NUCLEOTIDE SEQUENCE</scope>
</reference>
<accession>A0A0E9XT35</accession>